<proteinExistence type="predicted"/>
<dbReference type="GO" id="GO:0003676">
    <property type="term" value="F:nucleic acid binding"/>
    <property type="evidence" value="ECO:0007669"/>
    <property type="project" value="InterPro"/>
</dbReference>
<evidence type="ECO:0000259" key="4">
    <source>
        <dbReference type="PROSITE" id="PS51133"/>
    </source>
</evidence>
<dbReference type="InterPro" id="IPR001222">
    <property type="entry name" value="Znf_TFIIS"/>
</dbReference>
<dbReference type="GO" id="GO:0008270">
    <property type="term" value="F:zinc ion binding"/>
    <property type="evidence" value="ECO:0007669"/>
    <property type="project" value="UniProtKB-KW"/>
</dbReference>
<evidence type="ECO:0000256" key="2">
    <source>
        <dbReference type="ARBA" id="ARBA00022771"/>
    </source>
</evidence>
<evidence type="ECO:0000256" key="1">
    <source>
        <dbReference type="ARBA" id="ARBA00022723"/>
    </source>
</evidence>
<dbReference type="GO" id="GO:0006351">
    <property type="term" value="P:DNA-templated transcription"/>
    <property type="evidence" value="ECO:0007669"/>
    <property type="project" value="InterPro"/>
</dbReference>
<feature type="domain" description="TFIIS-type" evidence="4">
    <location>
        <begin position="121"/>
        <end position="162"/>
    </location>
</feature>
<protein>
    <recommendedName>
        <fullName evidence="4">TFIIS-type domain-containing protein</fullName>
    </recommendedName>
</protein>
<dbReference type="AlphaFoldDB" id="A0A6C0H1X0"/>
<sequence>MSLEILQSYRDSIFESINKILKDDDLSDNLENKIYEYSLKYCKINIKKSQTSSILQSIYESKVNDIILNISNNPDLINQIKKNIDDVLEYTPQQLDPANWERIIKRFNYIEDKKTNLAYTDLYQCKKCKGKKGILRQMQNRSADEGATTWFDCYLCGASCKF</sequence>
<reference evidence="5" key="1">
    <citation type="journal article" date="2020" name="Nature">
        <title>Giant virus diversity and host interactions through global metagenomics.</title>
        <authorList>
            <person name="Schulz F."/>
            <person name="Roux S."/>
            <person name="Paez-Espino D."/>
            <person name="Jungbluth S."/>
            <person name="Walsh D.A."/>
            <person name="Denef V.J."/>
            <person name="McMahon K.D."/>
            <person name="Konstantinidis K.T."/>
            <person name="Eloe-Fadrosh E.A."/>
            <person name="Kyrpides N.C."/>
            <person name="Woyke T."/>
        </authorList>
    </citation>
    <scope>NUCLEOTIDE SEQUENCE</scope>
    <source>
        <strain evidence="5">GVMAG-M-3300023179-4</strain>
    </source>
</reference>
<accession>A0A6C0H1X0</accession>
<dbReference type="Gene3D" id="2.20.25.10">
    <property type="match status" value="1"/>
</dbReference>
<dbReference type="EMBL" id="MN739842">
    <property type="protein sequence ID" value="QHT74216.1"/>
    <property type="molecule type" value="Genomic_DNA"/>
</dbReference>
<keyword evidence="3" id="KW-0862">Zinc</keyword>
<dbReference type="SUPFAM" id="SSF57783">
    <property type="entry name" value="Zinc beta-ribbon"/>
    <property type="match status" value="1"/>
</dbReference>
<dbReference type="SMART" id="SM00440">
    <property type="entry name" value="ZnF_C2C2"/>
    <property type="match status" value="1"/>
</dbReference>
<dbReference type="PROSITE" id="PS51133">
    <property type="entry name" value="ZF_TFIIS_2"/>
    <property type="match status" value="1"/>
</dbReference>
<name>A0A6C0H1X0_9ZZZZ</name>
<evidence type="ECO:0000256" key="3">
    <source>
        <dbReference type="ARBA" id="ARBA00022833"/>
    </source>
</evidence>
<dbReference type="Pfam" id="PF01096">
    <property type="entry name" value="Zn_ribbon_TFIIS"/>
    <property type="match status" value="1"/>
</dbReference>
<evidence type="ECO:0000313" key="5">
    <source>
        <dbReference type="EMBL" id="QHT74216.1"/>
    </source>
</evidence>
<keyword evidence="2" id="KW-0863">Zinc-finger</keyword>
<keyword evidence="1" id="KW-0479">Metal-binding</keyword>
<organism evidence="5">
    <name type="scientific">viral metagenome</name>
    <dbReference type="NCBI Taxonomy" id="1070528"/>
    <lineage>
        <taxon>unclassified sequences</taxon>
        <taxon>metagenomes</taxon>
        <taxon>organismal metagenomes</taxon>
    </lineage>
</organism>